<organism evidence="3 4">
    <name type="scientific">Pseudogemmobacter lacusdianii</name>
    <dbReference type="NCBI Taxonomy" id="3069608"/>
    <lineage>
        <taxon>Bacteria</taxon>
        <taxon>Pseudomonadati</taxon>
        <taxon>Pseudomonadota</taxon>
        <taxon>Alphaproteobacteria</taxon>
        <taxon>Rhodobacterales</taxon>
        <taxon>Paracoccaceae</taxon>
        <taxon>Pseudogemmobacter</taxon>
    </lineage>
</organism>
<proteinExistence type="predicted"/>
<dbReference type="InterPro" id="IPR006683">
    <property type="entry name" value="Thioestr_dom"/>
</dbReference>
<name>A0ABU0W252_9RHOB</name>
<dbReference type="Proteomes" id="UP001239680">
    <property type="component" value="Unassembled WGS sequence"/>
</dbReference>
<dbReference type="InterPro" id="IPR003736">
    <property type="entry name" value="PAAI_dom"/>
</dbReference>
<dbReference type="CDD" id="cd03443">
    <property type="entry name" value="PaaI_thioesterase"/>
    <property type="match status" value="1"/>
</dbReference>
<gene>
    <name evidence="3" type="ORF">Q9295_17145</name>
</gene>
<dbReference type="EMBL" id="JAVDBT010000023">
    <property type="protein sequence ID" value="MDQ2068101.1"/>
    <property type="molecule type" value="Genomic_DNA"/>
</dbReference>
<dbReference type="Pfam" id="PF03061">
    <property type="entry name" value="4HBT"/>
    <property type="match status" value="1"/>
</dbReference>
<dbReference type="SUPFAM" id="SSF54637">
    <property type="entry name" value="Thioesterase/thiol ester dehydrase-isomerase"/>
    <property type="match status" value="1"/>
</dbReference>
<dbReference type="Gene3D" id="3.10.129.10">
    <property type="entry name" value="Hotdog Thioesterase"/>
    <property type="match status" value="1"/>
</dbReference>
<comment type="caution">
    <text evidence="3">The sequence shown here is derived from an EMBL/GenBank/DDBJ whole genome shotgun (WGS) entry which is preliminary data.</text>
</comment>
<keyword evidence="4" id="KW-1185">Reference proteome</keyword>
<dbReference type="GO" id="GO:0016787">
    <property type="term" value="F:hydrolase activity"/>
    <property type="evidence" value="ECO:0007669"/>
    <property type="project" value="UniProtKB-KW"/>
</dbReference>
<reference evidence="3 4" key="1">
    <citation type="submission" date="2023-08" db="EMBL/GenBank/DDBJ databases">
        <title>Characterization of two Paracoccaceae strains isolated from Phycosphere and proposal of Xinfangfangia lacusdiani sp. nov.</title>
        <authorList>
            <person name="Deng Y."/>
            <person name="Zhang Y.Q."/>
        </authorList>
    </citation>
    <scope>NUCLEOTIDE SEQUENCE [LARGE SCALE GENOMIC DNA]</scope>
    <source>
        <strain evidence="3 4">CPCC 101601</strain>
    </source>
</reference>
<feature type="domain" description="Thioesterase" evidence="2">
    <location>
        <begin position="56"/>
        <end position="134"/>
    </location>
</feature>
<keyword evidence="1 3" id="KW-0378">Hydrolase</keyword>
<accession>A0ABU0W252</accession>
<evidence type="ECO:0000313" key="3">
    <source>
        <dbReference type="EMBL" id="MDQ2068101.1"/>
    </source>
</evidence>
<dbReference type="EC" id="3.1.2.-" evidence="3"/>
<evidence type="ECO:0000256" key="1">
    <source>
        <dbReference type="ARBA" id="ARBA00022801"/>
    </source>
</evidence>
<dbReference type="RefSeq" id="WP_306681808.1">
    <property type="nucleotide sequence ID" value="NZ_JAVDBT010000023.1"/>
</dbReference>
<evidence type="ECO:0000313" key="4">
    <source>
        <dbReference type="Proteomes" id="UP001239680"/>
    </source>
</evidence>
<dbReference type="InterPro" id="IPR029069">
    <property type="entry name" value="HotDog_dom_sf"/>
</dbReference>
<evidence type="ECO:0000259" key="2">
    <source>
        <dbReference type="Pfam" id="PF03061"/>
    </source>
</evidence>
<dbReference type="NCBIfam" id="TIGR00369">
    <property type="entry name" value="unchar_dom_1"/>
    <property type="match status" value="1"/>
</dbReference>
<protein>
    <submittedName>
        <fullName evidence="3">PaaI family thioesterase</fullName>
        <ecNumber evidence="3">3.1.2.-</ecNumber>
    </submittedName>
</protein>
<sequence length="147" mass="15760">MGEVVSAAPVSPELLAAGLIEPDYPLQAHLGYRMLDWTDGFSRFELPLQPYLSNRYGIPHGGIYGVMLDTVMGFSGSFTGDPLVKKTAMTLSMTVQFLSRPKGSTLFAEGRRIGGGASTFFAEGRIEDDTGTLIATSSGTFRIRSAS</sequence>